<dbReference type="Ensembl" id="ENSGACT00000019792.1">
    <property type="protein sequence ID" value="ENSGACP00000019754.1"/>
    <property type="gene ID" value="ENSGACG00000014977.1"/>
</dbReference>
<reference evidence="2" key="1">
    <citation type="submission" date="2006-01" db="EMBL/GenBank/DDBJ databases">
        <authorList>
            <person name="Lindblad-Toh K."/>
            <person name="Mauceli E."/>
            <person name="Grabherr M."/>
            <person name="Chang J.L."/>
            <person name="Lander E.S."/>
        </authorList>
    </citation>
    <scope>NUCLEOTIDE SEQUENCE [LARGE SCALE GENOMIC DNA]</scope>
</reference>
<sequence>MPFSASRASSALSNFTKPKPRDLPVSLSRITSAFSMVPYLLKAALRESSLVSKLSPPTNSLPSSDMLALQRTGVQTTTSENVGRIKSNEMFGEADHSLKKQRRCATKRMSSSFFFV</sequence>
<dbReference type="eggNOG" id="ENOG502SYKZ">
    <property type="taxonomic scope" value="Eukaryota"/>
</dbReference>
<proteinExistence type="predicted"/>
<name>G3PQ69_GASAC</name>
<feature type="region of interest" description="Disordered" evidence="1">
    <location>
        <begin position="1"/>
        <end position="21"/>
    </location>
</feature>
<accession>G3PQ69</accession>
<dbReference type="Bgee" id="ENSGACG00000014977">
    <property type="expression patterns" value="Expressed in embryo and 13 other cell types or tissues"/>
</dbReference>
<protein>
    <submittedName>
        <fullName evidence="2">Uncharacterized protein</fullName>
    </submittedName>
</protein>
<organism evidence="2">
    <name type="scientific">Gasterosteus aculeatus</name>
    <name type="common">Three-spined stickleback</name>
    <dbReference type="NCBI Taxonomy" id="69293"/>
    <lineage>
        <taxon>Eukaryota</taxon>
        <taxon>Metazoa</taxon>
        <taxon>Chordata</taxon>
        <taxon>Craniata</taxon>
        <taxon>Vertebrata</taxon>
        <taxon>Euteleostomi</taxon>
        <taxon>Actinopterygii</taxon>
        <taxon>Neopterygii</taxon>
        <taxon>Teleostei</taxon>
        <taxon>Neoteleostei</taxon>
        <taxon>Acanthomorphata</taxon>
        <taxon>Eupercaria</taxon>
        <taxon>Perciformes</taxon>
        <taxon>Cottioidei</taxon>
        <taxon>Gasterosteales</taxon>
        <taxon>Gasterosteidae</taxon>
        <taxon>Gasterosteus</taxon>
    </lineage>
</organism>
<evidence type="ECO:0000313" key="2">
    <source>
        <dbReference type="Ensembl" id="ENSGACP00000019754.1"/>
    </source>
</evidence>
<dbReference type="InParanoid" id="G3PQ69"/>
<reference evidence="2" key="2">
    <citation type="submission" date="2024-04" db="UniProtKB">
        <authorList>
            <consortium name="Ensembl"/>
        </authorList>
    </citation>
    <scope>IDENTIFICATION</scope>
</reference>
<evidence type="ECO:0000256" key="1">
    <source>
        <dbReference type="SAM" id="MobiDB-lite"/>
    </source>
</evidence>
<feature type="compositionally biased region" description="Polar residues" evidence="1">
    <location>
        <begin position="1"/>
        <end position="16"/>
    </location>
</feature>
<dbReference type="AlphaFoldDB" id="G3PQ69"/>